<evidence type="ECO:0000256" key="14">
    <source>
        <dbReference type="ARBA" id="ARBA00034430"/>
    </source>
</evidence>
<comment type="similarity">
    <text evidence="18">Belongs to the ligand-gated ion channel (TC 1.A.9) family.</text>
</comment>
<feature type="transmembrane region" description="Helical" evidence="18">
    <location>
        <begin position="378"/>
        <end position="400"/>
    </location>
</feature>
<comment type="caution">
    <text evidence="21">The sequence shown here is derived from an EMBL/GenBank/DDBJ whole genome shotgun (WGS) entry which is preliminary data.</text>
</comment>
<evidence type="ECO:0000256" key="10">
    <source>
        <dbReference type="ARBA" id="ARBA00023257"/>
    </source>
</evidence>
<dbReference type="Pfam" id="PF02931">
    <property type="entry name" value="Neur_chan_LBD"/>
    <property type="match status" value="4"/>
</dbReference>
<dbReference type="EMBL" id="JACTAM010000022">
    <property type="protein sequence ID" value="KAI2650160.1"/>
    <property type="molecule type" value="Genomic_DNA"/>
</dbReference>
<feature type="transmembrane region" description="Helical" evidence="18">
    <location>
        <begin position="595"/>
        <end position="618"/>
    </location>
</feature>
<keyword evidence="7 18" id="KW-0406">Ion transport</keyword>
<dbReference type="InterPro" id="IPR038050">
    <property type="entry name" value="Neuro_actylchol_rec"/>
</dbReference>
<feature type="transmembrane region" description="Helical" evidence="18">
    <location>
        <begin position="1008"/>
        <end position="1025"/>
    </location>
</feature>
<dbReference type="Gene3D" id="2.70.170.10">
    <property type="entry name" value="Neurotransmitter-gated ion-channel ligand-binding domain"/>
    <property type="match status" value="4"/>
</dbReference>
<evidence type="ECO:0000256" key="13">
    <source>
        <dbReference type="ARBA" id="ARBA00034104"/>
    </source>
</evidence>
<evidence type="ECO:0000313" key="22">
    <source>
        <dbReference type="Proteomes" id="UP000830375"/>
    </source>
</evidence>
<accession>A0ABQ8LIC6</accession>
<comment type="subcellular location">
    <subcellularLocation>
        <location evidence="13">Postsynaptic cell membrane</location>
        <topology evidence="13">Multi-pass membrane protein</topology>
    </subcellularLocation>
</comment>
<dbReference type="Proteomes" id="UP000830375">
    <property type="component" value="Unassembled WGS sequence"/>
</dbReference>
<keyword evidence="3 18" id="KW-0812">Transmembrane</keyword>
<dbReference type="InterPro" id="IPR006029">
    <property type="entry name" value="Neurotrans-gated_channel_TM"/>
</dbReference>
<gene>
    <name evidence="21" type="ORF">H4Q32_000087</name>
</gene>
<feature type="domain" description="Neurotransmitter-gated ion-channel ligand-binding" evidence="19">
    <location>
        <begin position="430"/>
        <end position="495"/>
    </location>
</feature>
<feature type="transmembrane region" description="Helical" evidence="18">
    <location>
        <begin position="1155"/>
        <end position="1174"/>
    </location>
</feature>
<keyword evidence="5 18" id="KW-1133">Transmembrane helix</keyword>
<dbReference type="InterPro" id="IPR006202">
    <property type="entry name" value="Neur_chan_lig-bd"/>
</dbReference>
<evidence type="ECO:0000256" key="6">
    <source>
        <dbReference type="ARBA" id="ARBA00023018"/>
    </source>
</evidence>
<evidence type="ECO:0000256" key="12">
    <source>
        <dbReference type="ARBA" id="ARBA00023303"/>
    </source>
</evidence>
<dbReference type="InterPro" id="IPR036719">
    <property type="entry name" value="Neuro-gated_channel_TM_sf"/>
</dbReference>
<dbReference type="InterPro" id="IPR006201">
    <property type="entry name" value="Neur_channel"/>
</dbReference>
<keyword evidence="2" id="KW-1003">Cell membrane</keyword>
<keyword evidence="4" id="KW-0732">Signal</keyword>
<dbReference type="Pfam" id="PF02932">
    <property type="entry name" value="Neur_chan_memb"/>
    <property type="match status" value="3"/>
</dbReference>
<evidence type="ECO:0000256" key="3">
    <source>
        <dbReference type="ARBA" id="ARBA00022692"/>
    </source>
</evidence>
<dbReference type="CDD" id="cd19063">
    <property type="entry name" value="LGIC_TM_5-HT3"/>
    <property type="match status" value="2"/>
</dbReference>
<keyword evidence="8 18" id="KW-0472">Membrane</keyword>
<name>A0ABQ8LIC6_LABRO</name>
<feature type="domain" description="Neurotransmitter-gated ion-channel ligand-binding" evidence="19">
    <location>
        <begin position="787"/>
        <end position="932"/>
    </location>
</feature>
<dbReference type="Gene3D" id="1.20.58.390">
    <property type="entry name" value="Neurotransmitter-gated ion-channel transmembrane domain"/>
    <property type="match status" value="3"/>
</dbReference>
<feature type="domain" description="Neurotransmitter-gated ion-channel transmembrane" evidence="20">
    <location>
        <begin position="601"/>
        <end position="727"/>
    </location>
</feature>
<dbReference type="InterPro" id="IPR018000">
    <property type="entry name" value="Neurotransmitter_ion_chnl_CS"/>
</dbReference>
<dbReference type="PROSITE" id="PS00236">
    <property type="entry name" value="NEUROTR_ION_CHANNEL"/>
    <property type="match status" value="3"/>
</dbReference>
<feature type="transmembrane region" description="Helical" evidence="18">
    <location>
        <begin position="188"/>
        <end position="210"/>
    </location>
</feature>
<evidence type="ECO:0000256" key="18">
    <source>
        <dbReference type="RuleBase" id="RU000687"/>
    </source>
</evidence>
<keyword evidence="12 18" id="KW-0407">Ion channel</keyword>
<feature type="transmembrane region" description="Helical" evidence="18">
    <location>
        <begin position="222"/>
        <end position="239"/>
    </location>
</feature>
<dbReference type="SUPFAM" id="SSF90112">
    <property type="entry name" value="Neurotransmitter-gated ion-channel transmembrane pore"/>
    <property type="match status" value="3"/>
</dbReference>
<evidence type="ECO:0000256" key="16">
    <source>
        <dbReference type="ARBA" id="ARBA00036634"/>
    </source>
</evidence>
<dbReference type="SUPFAM" id="SSF63712">
    <property type="entry name" value="Nicotinic receptor ligand binding domain-like"/>
    <property type="match status" value="3"/>
</dbReference>
<evidence type="ECO:0000256" key="7">
    <source>
        <dbReference type="ARBA" id="ARBA00023065"/>
    </source>
</evidence>
<proteinExistence type="inferred from homology"/>
<evidence type="ECO:0000256" key="9">
    <source>
        <dbReference type="ARBA" id="ARBA00023170"/>
    </source>
</evidence>
<sequence length="1177" mass="136440">MREEVIFYSDARPVISLSTPTNVTVDLTLYGILGVRWQIEGLSWDAAECGTKKISLPRDKIWIPDIVINEFMDENRAPETYYVYVTNTGTVLDGRPFHVISSCRLDIYTFPFDFQNCTYTFNSYKHSRDDVQLFFLLPVEQIFKNSLEAITTKGEWELIDMRAEKPLLLFLDGGWDNLIIVLRRRATLYVVNLLIPSSFLLSLDLFSFLLPPQSVDRASFKMTLILGYTVFLLLMNDLLPVTGNNLPLITSLLETIFITNILYGSRDLPPLPKWLRILVLKYFARIACMKKPCDRHLEGENRSESIFYKNPMTDNAMTDIPKKELVGASSVRVWDQCFDEMKKMSQDLLAIRHQVEEHLNNDNKTDDWMMFGQVIDRVLFIMYSLFIVVSLSTIMVLWLYSYMSCLANMLRCEEGQSGPTYESLQEVIDKKSFRPSVNLSTPTIANISFTLYAILGVNEKTQILTTFLWLRLFWSHDFLIWDSEACGGITKISLPDFPYAYVNHTGHIRYDKMLRLVSACNLEIFSFPFDIQNCTFTFGSYMHTSNEMTENSKRYLQASGEWELVVILGNTTILKFGIDEWDIITFWVVIKRRPILYVVNLIIPSSFLMIIDILSFFLPPHSVDRSSFKMTLILGYTVFLLIMNDLLPSTANGTPLIGIYFSVCLALMTISLLETVLVTYVLHHNSMKYKEVPHWVQVLVMRFIARLICYNFPEDLVAKVEEKQETNPWMNTYLSILRKEDHLQNQWCHVGYILDIVLFLSCLANMLRCEQGQSGPTYESLQEVIDKKSFRPSVNLSTPTITNISFTLYAILGVNEKAQILTTFLWLRLYWFHEFLIWDSEACDGITKISLPVKDLWTPDIIVYEFVDDDVSQACPYVYVNHTGHIRYDRMLRLVSACNLQIFSFPFDIQNCSFTFGSYMHTSNEMTGNSKRYLQASGEWELVVILGDADILKFGIDEWDIITFWVVIKRRPILYVVNLIIPSSFLMIIDILSFYLPPHSVDRSSFKMTLILGYTVFLLIMNDLLPSTANGTPLIGIYFSVCLALMTISLLETVLITCVLHHNSMKYREVPHWVQVLVMRFIARLICYSFPEDPLAKLEEKQETNPWVVQPSESTQISQDLREMNTYLSILRKEDHLQNQWCHVGYILDFLLFRVYLLIITGYALVIICMWCIWMNQ</sequence>
<dbReference type="InterPro" id="IPR036734">
    <property type="entry name" value="Neur_chan_lig-bd_sf"/>
</dbReference>
<feature type="transmembrane region" description="Helical" evidence="18">
    <location>
        <begin position="659"/>
        <end position="682"/>
    </location>
</feature>
<evidence type="ECO:0000256" key="5">
    <source>
        <dbReference type="ARBA" id="ARBA00022989"/>
    </source>
</evidence>
<evidence type="ECO:0000256" key="11">
    <source>
        <dbReference type="ARBA" id="ARBA00023286"/>
    </source>
</evidence>
<keyword evidence="9 21" id="KW-0675">Receptor</keyword>
<dbReference type="InterPro" id="IPR049944">
    <property type="entry name" value="LGIC_TM_5-HT3"/>
</dbReference>
<feature type="domain" description="Neurotransmitter-gated ion-channel transmembrane" evidence="20">
    <location>
        <begin position="979"/>
        <end position="1108"/>
    </location>
</feature>
<organism evidence="21 22">
    <name type="scientific">Labeo rohita</name>
    <name type="common">Indian major carp</name>
    <name type="synonym">Cyprinus rohita</name>
    <dbReference type="NCBI Taxonomy" id="84645"/>
    <lineage>
        <taxon>Eukaryota</taxon>
        <taxon>Metazoa</taxon>
        <taxon>Chordata</taxon>
        <taxon>Craniata</taxon>
        <taxon>Vertebrata</taxon>
        <taxon>Euteleostomi</taxon>
        <taxon>Actinopterygii</taxon>
        <taxon>Neopterygii</taxon>
        <taxon>Teleostei</taxon>
        <taxon>Ostariophysi</taxon>
        <taxon>Cypriniformes</taxon>
        <taxon>Cyprinidae</taxon>
        <taxon>Labeoninae</taxon>
        <taxon>Labeonini</taxon>
        <taxon>Labeo</taxon>
    </lineage>
</organism>
<evidence type="ECO:0000256" key="15">
    <source>
        <dbReference type="ARBA" id="ARBA00036239"/>
    </source>
</evidence>
<feature type="transmembrane region" description="Helical" evidence="18">
    <location>
        <begin position="1037"/>
        <end position="1060"/>
    </location>
</feature>
<evidence type="ECO:0000256" key="8">
    <source>
        <dbReference type="ARBA" id="ARBA00023136"/>
    </source>
</evidence>
<evidence type="ECO:0000259" key="19">
    <source>
        <dbReference type="Pfam" id="PF02931"/>
    </source>
</evidence>
<evidence type="ECO:0000256" key="17">
    <source>
        <dbReference type="ARBA" id="ARBA00037540"/>
    </source>
</evidence>
<comment type="catalytic activity">
    <reaction evidence="15">
        <text>Na(+)(in) = Na(+)(out)</text>
        <dbReference type="Rhea" id="RHEA:34963"/>
        <dbReference type="ChEBI" id="CHEBI:29101"/>
    </reaction>
</comment>
<reference evidence="21 22" key="1">
    <citation type="submission" date="2022-01" db="EMBL/GenBank/DDBJ databases">
        <title>A high-quality chromosome-level genome assembly of rohu carp, Labeo rohita.</title>
        <authorList>
            <person name="Arick M.A. II"/>
            <person name="Hsu C.-Y."/>
            <person name="Magbanua Z."/>
            <person name="Pechanova O."/>
            <person name="Grover C."/>
            <person name="Miller E."/>
            <person name="Thrash A."/>
            <person name="Ezzel L."/>
            <person name="Alam S."/>
            <person name="Benzie J."/>
            <person name="Hamilton M."/>
            <person name="Karsi A."/>
            <person name="Lawrence M.L."/>
            <person name="Peterson D.G."/>
        </authorList>
    </citation>
    <scope>NUCLEOTIDE SEQUENCE [LARGE SCALE GENOMIC DNA]</scope>
    <source>
        <strain evidence="22">BAU-BD-2019</strain>
        <tissue evidence="21">Blood</tissue>
    </source>
</reference>
<feature type="domain" description="Neurotransmitter-gated ion-channel ligand-binding" evidence="19">
    <location>
        <begin position="500"/>
        <end position="554"/>
    </location>
</feature>
<feature type="domain" description="Neurotransmitter-gated ion-channel ligand-binding" evidence="19">
    <location>
        <begin position="22"/>
        <end position="164"/>
    </location>
</feature>
<evidence type="ECO:0000259" key="20">
    <source>
        <dbReference type="Pfam" id="PF02932"/>
    </source>
</evidence>
<keyword evidence="11" id="KW-1071">Ligand-gated ion channel</keyword>
<comment type="catalytic activity">
    <reaction evidence="16">
        <text>Ca(2+)(in) = Ca(2+)(out)</text>
        <dbReference type="Rhea" id="RHEA:29671"/>
        <dbReference type="ChEBI" id="CHEBI:29108"/>
    </reaction>
</comment>
<evidence type="ECO:0000256" key="1">
    <source>
        <dbReference type="ARBA" id="ARBA00022448"/>
    </source>
</evidence>
<dbReference type="PANTHER" id="PTHR18945">
    <property type="entry name" value="NEUROTRANSMITTER GATED ION CHANNEL"/>
    <property type="match status" value="1"/>
</dbReference>
<comment type="caution">
    <text evidence="18">Lacks conserved residue(s) required for the propagation of feature annotation.</text>
</comment>
<keyword evidence="10" id="KW-0628">Postsynaptic cell membrane</keyword>
<comment type="catalytic activity">
    <reaction evidence="14">
        <text>K(+)(in) = K(+)(out)</text>
        <dbReference type="Rhea" id="RHEA:29463"/>
        <dbReference type="ChEBI" id="CHEBI:29103"/>
    </reaction>
</comment>
<comment type="function">
    <text evidence="17">Forms serotonin (5-hydroxytryptamine/5-HT3)-activated cation-selective channel complexes, which when activated cause fast, depolarizing responses in neurons.</text>
</comment>
<evidence type="ECO:0000313" key="21">
    <source>
        <dbReference type="EMBL" id="KAI2650160.1"/>
    </source>
</evidence>
<keyword evidence="1 18" id="KW-0813">Transport</keyword>
<feature type="transmembrane region" description="Helical" evidence="18">
    <location>
        <begin position="973"/>
        <end position="996"/>
    </location>
</feature>
<keyword evidence="6" id="KW-0770">Synapse</keyword>
<evidence type="ECO:0000256" key="4">
    <source>
        <dbReference type="ARBA" id="ARBA00022729"/>
    </source>
</evidence>
<evidence type="ECO:0000256" key="2">
    <source>
        <dbReference type="ARBA" id="ARBA00022475"/>
    </source>
</evidence>
<keyword evidence="22" id="KW-1185">Reference proteome</keyword>
<protein>
    <submittedName>
        <fullName evidence="21">5-hydroxytryptamine receptor 3C</fullName>
    </submittedName>
</protein>
<dbReference type="PRINTS" id="PR00252">
    <property type="entry name" value="NRIONCHANNEL"/>
</dbReference>
<feature type="domain" description="Neurotransmitter-gated ion-channel transmembrane" evidence="20">
    <location>
        <begin position="193"/>
        <end position="389"/>
    </location>
</feature>